<dbReference type="PANTHER" id="PTHR39184">
    <property type="match status" value="1"/>
</dbReference>
<accession>A0A6M3XF12</accession>
<dbReference type="InterPro" id="IPR027417">
    <property type="entry name" value="P-loop_NTPase"/>
</dbReference>
<organism evidence="2">
    <name type="scientific">viral metagenome</name>
    <dbReference type="NCBI Taxonomy" id="1070528"/>
    <lineage>
        <taxon>unclassified sequences</taxon>
        <taxon>metagenomes</taxon>
        <taxon>organismal metagenomes</taxon>
    </lineage>
</organism>
<dbReference type="EMBL" id="MT144645">
    <property type="protein sequence ID" value="QJH96276.1"/>
    <property type="molecule type" value="Genomic_DNA"/>
</dbReference>
<evidence type="ECO:0000313" key="1">
    <source>
        <dbReference type="EMBL" id="QJA78659.1"/>
    </source>
</evidence>
<dbReference type="Gene3D" id="3.30.420.280">
    <property type="match status" value="1"/>
</dbReference>
<reference evidence="2" key="1">
    <citation type="submission" date="2020-03" db="EMBL/GenBank/DDBJ databases">
        <title>The deep terrestrial virosphere.</title>
        <authorList>
            <person name="Holmfeldt K."/>
            <person name="Nilsson E."/>
            <person name="Simone D."/>
            <person name="Lopez-Fernandez M."/>
            <person name="Wu X."/>
            <person name="de Brujin I."/>
            <person name="Lundin D."/>
            <person name="Andersson A."/>
            <person name="Bertilsson S."/>
            <person name="Dopson M."/>
        </authorList>
    </citation>
    <scope>NUCLEOTIDE SEQUENCE</scope>
    <source>
        <strain evidence="1">MM415A01034</strain>
        <strain evidence="2">TM448B00676</strain>
    </source>
</reference>
<dbReference type="InterPro" id="IPR052380">
    <property type="entry name" value="Viral_DNA_packaging_terminase"/>
</dbReference>
<evidence type="ECO:0000313" key="2">
    <source>
        <dbReference type="EMBL" id="QJH96276.1"/>
    </source>
</evidence>
<protein>
    <submittedName>
        <fullName evidence="2">Putative terminase</fullName>
    </submittedName>
</protein>
<sequence>MNVSEEDITVTLTRIYRETAKAWNDGMRRVLHEGGTSSSKTWSIMQFLAMLAQTTKAPLLISVVSESLPHLKRGAVRDFFNIIGESETNNLYFNRTENMYSRPDWKGRIEFFGADDAGKVRGPRRDILFINEGNNVPWETARGLDIRTAKFTIVDWNPVSEFWAHEHWKNRDGNAYCHSTYLDAKLANVIPQQLVDDIESYRDTDPNWWNVYGLGLIGKIEGLVHPYFKIVDKLPAGDYFYGLDFGFSNDPAALTKNIIIGENLYSQELLFEKGLTNDALSRKMDLAKVRKNWDEIFADSAEPKSIQELVDMGWNVKPCEKGQGSVEYGIQKVNQYKQHWTKDSVNGIKSQRNYRYVEDKDGRFTQKPAHAFSDIMDSRRYAVSTYLGLVFVSSPAVNY</sequence>
<dbReference type="Gene3D" id="3.40.50.300">
    <property type="entry name" value="P-loop containing nucleotide triphosphate hydrolases"/>
    <property type="match status" value="1"/>
</dbReference>
<dbReference type="AlphaFoldDB" id="A0A6M3XF12"/>
<name>A0A6M3XF12_9ZZZZ</name>
<dbReference type="PANTHER" id="PTHR39184:SF1">
    <property type="entry name" value="PBSX PHAGE TERMINASE LARGE SUBUNIT"/>
    <property type="match status" value="1"/>
</dbReference>
<proteinExistence type="predicted"/>
<dbReference type="EMBL" id="MT142347">
    <property type="protein sequence ID" value="QJA78659.1"/>
    <property type="molecule type" value="Genomic_DNA"/>
</dbReference>
<gene>
    <name evidence="1" type="ORF">MM415A01034_0004</name>
    <name evidence="2" type="ORF">TM448B00676_0024</name>
</gene>